<accession>A0ABD5UDB8</accession>
<evidence type="ECO:0000313" key="2">
    <source>
        <dbReference type="EMBL" id="MFC6838489.1"/>
    </source>
</evidence>
<dbReference type="AlphaFoldDB" id="A0ABD5UDB8"/>
<dbReference type="InterPro" id="IPR038740">
    <property type="entry name" value="BioF2-like_GNAT_dom"/>
</dbReference>
<organism evidence="2 3">
    <name type="scientific">Halomarina ordinaria</name>
    <dbReference type="NCBI Taxonomy" id="3033939"/>
    <lineage>
        <taxon>Archaea</taxon>
        <taxon>Methanobacteriati</taxon>
        <taxon>Methanobacteriota</taxon>
        <taxon>Stenosarchaea group</taxon>
        <taxon>Halobacteria</taxon>
        <taxon>Halobacteriales</taxon>
        <taxon>Natronomonadaceae</taxon>
        <taxon>Halomarina</taxon>
    </lineage>
</organism>
<dbReference type="InterPro" id="IPR050644">
    <property type="entry name" value="PG_Glycine_Bridge_Synth"/>
</dbReference>
<dbReference type="PANTHER" id="PTHR36174">
    <property type="entry name" value="LIPID II:GLYCINE GLYCYLTRANSFERASE"/>
    <property type="match status" value="1"/>
</dbReference>
<dbReference type="EMBL" id="JBHSXM010000006">
    <property type="protein sequence ID" value="MFC6838489.1"/>
    <property type="molecule type" value="Genomic_DNA"/>
</dbReference>
<dbReference type="InterPro" id="IPR016181">
    <property type="entry name" value="Acyl_CoA_acyltransferase"/>
</dbReference>
<protein>
    <submittedName>
        <fullName evidence="2">Lipid II:glycine glycyltransferase FemX</fullName>
    </submittedName>
</protein>
<reference evidence="2 3" key="1">
    <citation type="journal article" date="2019" name="Int. J. Syst. Evol. Microbiol.">
        <title>The Global Catalogue of Microorganisms (GCM) 10K type strain sequencing project: providing services to taxonomists for standard genome sequencing and annotation.</title>
        <authorList>
            <consortium name="The Broad Institute Genomics Platform"/>
            <consortium name="The Broad Institute Genome Sequencing Center for Infectious Disease"/>
            <person name="Wu L."/>
            <person name="Ma J."/>
        </authorList>
    </citation>
    <scope>NUCLEOTIDE SEQUENCE [LARGE SCALE GENOMIC DNA]</scope>
    <source>
        <strain evidence="2 3">PSRA2</strain>
    </source>
</reference>
<feature type="domain" description="BioF2-like acetyltransferase" evidence="1">
    <location>
        <begin position="168"/>
        <end position="297"/>
    </location>
</feature>
<sequence length="348" mass="39568">MSIDVTTLDESDRDVWNRCVEQSDQTNLFHQYEALSLLVAHSGATLHPLIGYNGQEPVGIMPVFEVERGRRRIVKCPPYLLESFSLGPALLNLAGTKRRRAERHQRQFVEGCLEYVEEDIAPAETHVRLGGRFTDVRPFLWNGYEASPYYTYVVDLTPGREAVMAEFSRDARSNIRKTDTEDVEVYEGGVEEIRAIVEQVQDRHDEQGKEYRVYPGFVIDLYEALPEGQVRPYVLEHGGELACGMITLEYGDTIYRWEGGAKYGGDVPAADLLDWHIMCEAMDRDVARYDLVGANMPRLCTYKAKFGPEPEVYYNIERKAPLDAFTEGARALAADVLDRADDLRTRVK</sequence>
<dbReference type="Gene3D" id="3.40.630.30">
    <property type="match status" value="1"/>
</dbReference>
<comment type="caution">
    <text evidence="2">The sequence shown here is derived from an EMBL/GenBank/DDBJ whole genome shotgun (WGS) entry which is preliminary data.</text>
</comment>
<dbReference type="PANTHER" id="PTHR36174:SF1">
    <property type="entry name" value="LIPID II:GLYCINE GLYCYLTRANSFERASE"/>
    <property type="match status" value="1"/>
</dbReference>
<dbReference type="Proteomes" id="UP001596406">
    <property type="component" value="Unassembled WGS sequence"/>
</dbReference>
<dbReference type="RefSeq" id="WP_304450178.1">
    <property type="nucleotide sequence ID" value="NZ_JARRAH010000006.1"/>
</dbReference>
<dbReference type="SUPFAM" id="SSF55729">
    <property type="entry name" value="Acyl-CoA N-acyltransferases (Nat)"/>
    <property type="match status" value="1"/>
</dbReference>
<dbReference type="Pfam" id="PF13480">
    <property type="entry name" value="Acetyltransf_6"/>
    <property type="match status" value="1"/>
</dbReference>
<evidence type="ECO:0000313" key="3">
    <source>
        <dbReference type="Proteomes" id="UP001596406"/>
    </source>
</evidence>
<name>A0ABD5UDB8_9EURY</name>
<evidence type="ECO:0000259" key="1">
    <source>
        <dbReference type="Pfam" id="PF13480"/>
    </source>
</evidence>
<proteinExistence type="predicted"/>
<gene>
    <name evidence="2" type="ORF">ACFQHK_18575</name>
</gene>
<keyword evidence="3" id="KW-1185">Reference proteome</keyword>